<evidence type="ECO:0000256" key="4">
    <source>
        <dbReference type="ARBA" id="ARBA00022777"/>
    </source>
</evidence>
<comment type="cofactor">
    <cofactor evidence="6">
        <name>Mg(2+)</name>
        <dbReference type="ChEBI" id="CHEBI:18420"/>
    </cofactor>
</comment>
<dbReference type="Pfam" id="PF13090">
    <property type="entry name" value="PP_kinase_C"/>
    <property type="match status" value="1"/>
</dbReference>
<evidence type="ECO:0000256" key="5">
    <source>
        <dbReference type="ARBA" id="ARBA00022840"/>
    </source>
</evidence>
<keyword evidence="4 6" id="KW-0418">Kinase</keyword>
<keyword evidence="14" id="KW-1185">Reference proteome</keyword>
<feature type="binding site" evidence="6">
    <location>
        <position position="573"/>
    </location>
    <ligand>
        <name>Mg(2+)</name>
        <dbReference type="ChEBI" id="CHEBI:18420"/>
    </ligand>
</feature>
<dbReference type="CDD" id="cd09168">
    <property type="entry name" value="PLDc_PaPPK1_C2_like"/>
    <property type="match status" value="1"/>
</dbReference>
<dbReference type="InterPro" id="IPR025198">
    <property type="entry name" value="PPK_N_dom"/>
</dbReference>
<feature type="compositionally biased region" description="Low complexity" evidence="8">
    <location>
        <begin position="145"/>
        <end position="171"/>
    </location>
</feature>
<protein>
    <recommendedName>
        <fullName evidence="6 7">Polyphosphate kinase</fullName>
        <ecNumber evidence="6 7">2.7.4.1</ecNumber>
    </recommendedName>
    <alternativeName>
        <fullName evidence="6">ATP-polyphosphate phosphotransferase</fullName>
    </alternativeName>
    <alternativeName>
        <fullName evidence="6">Polyphosphoric acid kinase</fullName>
    </alternativeName>
</protein>
<dbReference type="Pfam" id="PF13089">
    <property type="entry name" value="PP_kinase_N"/>
    <property type="match status" value="1"/>
</dbReference>
<reference evidence="13 14" key="1">
    <citation type="submission" date="2020-12" db="EMBL/GenBank/DDBJ databases">
        <title>Geomonas sp. Red421, isolated from paddy soil.</title>
        <authorList>
            <person name="Xu Z."/>
            <person name="Zhang Z."/>
            <person name="Masuda Y."/>
            <person name="Itoh H."/>
            <person name="Senoo K."/>
        </authorList>
    </citation>
    <scope>NUCLEOTIDE SEQUENCE [LARGE SCALE GENOMIC DNA]</scope>
    <source>
        <strain evidence="13 14">Red421</strain>
    </source>
</reference>
<evidence type="ECO:0000256" key="3">
    <source>
        <dbReference type="ARBA" id="ARBA00022741"/>
    </source>
</evidence>
<dbReference type="SUPFAM" id="SSF56024">
    <property type="entry name" value="Phospholipase D/nuclease"/>
    <property type="match status" value="2"/>
</dbReference>
<dbReference type="SUPFAM" id="SSF140356">
    <property type="entry name" value="PPK N-terminal domain-like"/>
    <property type="match status" value="1"/>
</dbReference>
<dbReference type="PANTHER" id="PTHR30218:SF0">
    <property type="entry name" value="POLYPHOSPHATE KINASE"/>
    <property type="match status" value="1"/>
</dbReference>
<comment type="function">
    <text evidence="6 7">Catalyzes the reversible transfer of the terminal phosphate of ATP to form a long-chain polyphosphate (polyP).</text>
</comment>
<evidence type="ECO:0000256" key="2">
    <source>
        <dbReference type="ARBA" id="ARBA00022679"/>
    </source>
</evidence>
<keyword evidence="1 6" id="KW-0597">Phosphoprotein</keyword>
<feature type="domain" description="Polyphosphate kinase N-terminal" evidence="10">
    <location>
        <begin position="209"/>
        <end position="313"/>
    </location>
</feature>
<comment type="PTM">
    <text evidence="6 7">An intermediate of this reaction is the autophosphorylated ppk in which a phosphate is covalently linked to a histidine residue through a N-P bond.</text>
</comment>
<evidence type="ECO:0000259" key="9">
    <source>
        <dbReference type="Pfam" id="PF02503"/>
    </source>
</evidence>
<feature type="compositionally biased region" description="Basic and acidic residues" evidence="8">
    <location>
        <begin position="109"/>
        <end position="120"/>
    </location>
</feature>
<keyword evidence="3 6" id="KW-0547">Nucleotide-binding</keyword>
<evidence type="ECO:0000259" key="11">
    <source>
        <dbReference type="Pfam" id="PF13090"/>
    </source>
</evidence>
<sequence>METKPVVPLKTEQEEDAFNLLHEQEPPVQSVLEIPQIHGVRDLESPDHPAENNPHFIDGNVKVVAAPGGAGGDPQLTDVVPRQALKPEKGGKTGKAKGGKASKAGKAPKLADKAGRDAKGTKTAKATKSAKAAEPKAAKSKTAKSKTANPKAAKPKAANAKGAKPKAANKATKPKAAKAVKPGAKQPPKPKGAAGIEQPEFDLGESRWYLNRELTWLEFNRRVLHEAMDERTPLLERLKFIAIVSSNLDEFAMKRIGGLKQQIGAGLHELTLDGRTPRQQVVECNASVREIEATKREAFRQVRELLEGKGIVIESYDTLSPKEKKLLREHYYNNIYPLLTPQSIDPAHPFPFISNLSLNLLVTLRYPKSREHTLARVKVPIGLGTPRFIRVGKGDHFIPIEQVMMNNLDMLFPGMLIVSCEIFRVTRNANTEKDEEEADDLMSMIESELKERKFAPIVRLEVGAGMEPLHRGRLAAELELDEENDVLEVSGMLALRDLFEISKLDYPRLHDPPHHPIDHPQLTAERNIFHTIRDLGSVLLQHPYVSFSTSVERFLREAANDPKVRAIKMTLYRTSIQGRIIDALVQAAQNGKQVAVVVELKARFDEATNIHLAEVMEEAGIHVTYGVVGLKTHCKVILVVRQDFQGLRRYVHIGTGNYHTETARIYSDIGIITCDDTIAQDVTELFNYLTTGFTAKRNYRAVMPAPKLLKKALLTRIEREVELHQQNGGGLIRFKMNALEDGDIVKALYRASMAGVKIDLYVRDTCRLRPGVPGLSDNIRVVSIVGRFLEHARIYYFRNGGAEEYFIASADAMKRNLEARVEILCPVTAPELTTELRTVLDCHDADRRSAWDMQPDGSYVQRLPVEGESGEGTQQMLITQAQQRLKEALKQKKKPMQK</sequence>
<comment type="caution">
    <text evidence="13">The sequence shown here is derived from an EMBL/GenBank/DDBJ whole genome shotgun (WGS) entry which is preliminary data.</text>
</comment>
<evidence type="ECO:0000313" key="13">
    <source>
        <dbReference type="EMBL" id="MBJ6751661.1"/>
    </source>
</evidence>
<dbReference type="Proteomes" id="UP000614714">
    <property type="component" value="Unassembled WGS sequence"/>
</dbReference>
<dbReference type="Pfam" id="PF17941">
    <property type="entry name" value="PP_kinase_C_1"/>
    <property type="match status" value="1"/>
</dbReference>
<proteinExistence type="inferred from homology"/>
<evidence type="ECO:0000256" key="1">
    <source>
        <dbReference type="ARBA" id="ARBA00022553"/>
    </source>
</evidence>
<accession>A0ABS0YH45</accession>
<feature type="region of interest" description="Disordered" evidence="8">
    <location>
        <begin position="66"/>
        <end position="198"/>
    </location>
</feature>
<dbReference type="InterPro" id="IPR025200">
    <property type="entry name" value="PPK_C_dom2"/>
</dbReference>
<dbReference type="InterPro" id="IPR036832">
    <property type="entry name" value="PPK_N_dom_sf"/>
</dbReference>
<dbReference type="Pfam" id="PF02503">
    <property type="entry name" value="PP_kinase"/>
    <property type="match status" value="1"/>
</dbReference>
<dbReference type="InterPro" id="IPR003414">
    <property type="entry name" value="PP_kinase"/>
</dbReference>
<dbReference type="RefSeq" id="WP_199390129.1">
    <property type="nucleotide sequence ID" value="NZ_JAEMHL010000008.1"/>
</dbReference>
<feature type="domain" description="Polyphosphate kinase middle" evidence="9">
    <location>
        <begin position="323"/>
        <end position="501"/>
    </location>
</feature>
<comment type="similarity">
    <text evidence="6 7">Belongs to the polyphosphate kinase 1 (PPK1) family.</text>
</comment>
<dbReference type="Gene3D" id="1.20.58.310">
    <property type="entry name" value="Polyphosphate kinase N-terminal domain"/>
    <property type="match status" value="1"/>
</dbReference>
<dbReference type="HAMAP" id="MF_00347">
    <property type="entry name" value="Polyphosphate_kinase"/>
    <property type="match status" value="1"/>
</dbReference>
<feature type="active site" description="Phosphohistidine intermediate" evidence="6">
    <location>
        <position position="633"/>
    </location>
</feature>
<feature type="binding site" evidence="6">
    <location>
        <position position="247"/>
    </location>
    <ligand>
        <name>ATP</name>
        <dbReference type="ChEBI" id="CHEBI:30616"/>
    </ligand>
</feature>
<gene>
    <name evidence="13" type="primary">ppk1</name>
    <name evidence="6" type="synonym">ppk</name>
    <name evidence="13" type="ORF">JFN91_15705</name>
</gene>
<organism evidence="13 14">
    <name type="scientific">Geomonas anaerohicana</name>
    <dbReference type="NCBI Taxonomy" id="2798583"/>
    <lineage>
        <taxon>Bacteria</taxon>
        <taxon>Pseudomonadati</taxon>
        <taxon>Thermodesulfobacteriota</taxon>
        <taxon>Desulfuromonadia</taxon>
        <taxon>Geobacterales</taxon>
        <taxon>Geobacteraceae</taxon>
        <taxon>Geomonas</taxon>
    </lineage>
</organism>
<feature type="binding site" evidence="6">
    <location>
        <position position="666"/>
    </location>
    <ligand>
        <name>ATP</name>
        <dbReference type="ChEBI" id="CHEBI:30616"/>
    </ligand>
</feature>
<evidence type="ECO:0000313" key="14">
    <source>
        <dbReference type="Proteomes" id="UP000614714"/>
    </source>
</evidence>
<feature type="binding site" evidence="6">
    <location>
        <position position="791"/>
    </location>
    <ligand>
        <name>ATP</name>
        <dbReference type="ChEBI" id="CHEBI:30616"/>
    </ligand>
</feature>
<evidence type="ECO:0000256" key="6">
    <source>
        <dbReference type="HAMAP-Rule" id="MF_00347"/>
    </source>
</evidence>
<dbReference type="Gene3D" id="3.30.1840.10">
    <property type="entry name" value="Polyphosphate kinase middle domain"/>
    <property type="match status" value="1"/>
</dbReference>
<dbReference type="GO" id="GO:0008976">
    <property type="term" value="F:polyphosphate kinase activity"/>
    <property type="evidence" value="ECO:0007669"/>
    <property type="project" value="UniProtKB-EC"/>
</dbReference>
<evidence type="ECO:0000259" key="12">
    <source>
        <dbReference type="Pfam" id="PF17941"/>
    </source>
</evidence>
<evidence type="ECO:0000259" key="10">
    <source>
        <dbReference type="Pfam" id="PF13089"/>
    </source>
</evidence>
<dbReference type="NCBIfam" id="NF003921">
    <property type="entry name" value="PRK05443.2-2"/>
    <property type="match status" value="1"/>
</dbReference>
<feature type="binding site" evidence="6">
    <location>
        <position position="763"/>
    </location>
    <ligand>
        <name>ATP</name>
        <dbReference type="ChEBI" id="CHEBI:30616"/>
    </ligand>
</feature>
<dbReference type="SUPFAM" id="SSF143724">
    <property type="entry name" value="PHP14-like"/>
    <property type="match status" value="1"/>
</dbReference>
<dbReference type="EMBL" id="JAEMHL010000008">
    <property type="protein sequence ID" value="MBJ6751661.1"/>
    <property type="molecule type" value="Genomic_DNA"/>
</dbReference>
<dbReference type="PANTHER" id="PTHR30218">
    <property type="entry name" value="POLYPHOSPHATE KINASE"/>
    <property type="match status" value="1"/>
</dbReference>
<evidence type="ECO:0000256" key="8">
    <source>
        <dbReference type="SAM" id="MobiDB-lite"/>
    </source>
</evidence>
<dbReference type="InterPro" id="IPR041108">
    <property type="entry name" value="PP_kinase_C_1"/>
</dbReference>
<dbReference type="NCBIfam" id="TIGR03705">
    <property type="entry name" value="poly_P_kin"/>
    <property type="match status" value="1"/>
</dbReference>
<keyword evidence="6" id="KW-0460">Magnesium</keyword>
<keyword evidence="2 6" id="KW-0808">Transferase</keyword>
<dbReference type="Gene3D" id="3.30.870.10">
    <property type="entry name" value="Endonuclease Chain A"/>
    <property type="match status" value="2"/>
</dbReference>
<feature type="domain" description="Polyphosphate kinase C-terminal" evidence="12">
    <location>
        <begin position="527"/>
        <end position="691"/>
    </location>
</feature>
<feature type="domain" description="Polyphosphate kinase C-terminal" evidence="11">
    <location>
        <begin position="705"/>
        <end position="862"/>
    </location>
</feature>
<feature type="binding site" evidence="6">
    <location>
        <position position="603"/>
    </location>
    <ligand>
        <name>Mg(2+)</name>
        <dbReference type="ChEBI" id="CHEBI:18420"/>
    </ligand>
</feature>
<feature type="compositionally biased region" description="Low complexity" evidence="8">
    <location>
        <begin position="121"/>
        <end position="130"/>
    </location>
</feature>
<dbReference type="InterPro" id="IPR036830">
    <property type="entry name" value="PP_kinase_middle_dom_sf"/>
</dbReference>
<evidence type="ECO:0000256" key="7">
    <source>
        <dbReference type="RuleBase" id="RU003800"/>
    </source>
</evidence>
<keyword evidence="6" id="KW-0479">Metal-binding</keyword>
<comment type="catalytic activity">
    <reaction evidence="6 7">
        <text>[phosphate](n) + ATP = [phosphate](n+1) + ADP</text>
        <dbReference type="Rhea" id="RHEA:19573"/>
        <dbReference type="Rhea" id="RHEA-COMP:9859"/>
        <dbReference type="Rhea" id="RHEA-COMP:14280"/>
        <dbReference type="ChEBI" id="CHEBI:16838"/>
        <dbReference type="ChEBI" id="CHEBI:30616"/>
        <dbReference type="ChEBI" id="CHEBI:456216"/>
        <dbReference type="EC" id="2.7.4.1"/>
    </reaction>
</comment>
<dbReference type="InterPro" id="IPR024953">
    <property type="entry name" value="PP_kinase_middle"/>
</dbReference>
<dbReference type="EC" id="2.7.4.1" evidence="6 7"/>
<keyword evidence="5 6" id="KW-0067">ATP-binding</keyword>
<name>A0ABS0YH45_9BACT</name>